<feature type="transmembrane region" description="Helical" evidence="1">
    <location>
        <begin position="289"/>
        <end position="308"/>
    </location>
</feature>
<evidence type="ECO:0000256" key="1">
    <source>
        <dbReference type="SAM" id="Phobius"/>
    </source>
</evidence>
<feature type="transmembrane region" description="Helical" evidence="1">
    <location>
        <begin position="179"/>
        <end position="201"/>
    </location>
</feature>
<feature type="transmembrane region" description="Helical" evidence="1">
    <location>
        <begin position="76"/>
        <end position="96"/>
    </location>
</feature>
<accession>A0ABT4CT57</accession>
<dbReference type="Pfam" id="PF09991">
    <property type="entry name" value="DUF2232"/>
    <property type="match status" value="1"/>
</dbReference>
<dbReference type="RefSeq" id="WP_268051192.1">
    <property type="nucleotide sequence ID" value="NZ_JAPQES010000006.1"/>
</dbReference>
<feature type="transmembrane region" description="Helical" evidence="1">
    <location>
        <begin position="13"/>
        <end position="41"/>
    </location>
</feature>
<comment type="caution">
    <text evidence="2">The sequence shown here is derived from an EMBL/GenBank/DDBJ whole genome shotgun (WGS) entry which is preliminary data.</text>
</comment>
<evidence type="ECO:0000313" key="2">
    <source>
        <dbReference type="EMBL" id="MCY6372252.1"/>
    </source>
</evidence>
<name>A0ABT4CT57_9CLOT</name>
<keyword evidence="3" id="KW-1185">Reference proteome</keyword>
<feature type="transmembrane region" description="Helical" evidence="1">
    <location>
        <begin position="103"/>
        <end position="126"/>
    </location>
</feature>
<dbReference type="PANTHER" id="PTHR41324">
    <property type="entry name" value="MEMBRANE PROTEIN-RELATED"/>
    <property type="match status" value="1"/>
</dbReference>
<keyword evidence="1" id="KW-0472">Membrane</keyword>
<dbReference type="InterPro" id="IPR018710">
    <property type="entry name" value="DUF2232"/>
</dbReference>
<dbReference type="EMBL" id="JAPQES010000006">
    <property type="protein sequence ID" value="MCY6372252.1"/>
    <property type="molecule type" value="Genomic_DNA"/>
</dbReference>
<evidence type="ECO:0000313" key="3">
    <source>
        <dbReference type="Proteomes" id="UP001079657"/>
    </source>
</evidence>
<keyword evidence="1" id="KW-0812">Transmembrane</keyword>
<protein>
    <submittedName>
        <fullName evidence="2">DUF2232 domain-containing protein</fullName>
    </submittedName>
</protein>
<reference evidence="2" key="1">
    <citation type="submission" date="2022-12" db="EMBL/GenBank/DDBJ databases">
        <authorList>
            <person name="Wang J."/>
        </authorList>
    </citation>
    <scope>NUCLEOTIDE SEQUENCE</scope>
    <source>
        <strain evidence="2">HY-42-06</strain>
    </source>
</reference>
<keyword evidence="1" id="KW-1133">Transmembrane helix</keyword>
<organism evidence="2 3">
    <name type="scientific">Clostridium ganghwense</name>
    <dbReference type="NCBI Taxonomy" id="312089"/>
    <lineage>
        <taxon>Bacteria</taxon>
        <taxon>Bacillati</taxon>
        <taxon>Bacillota</taxon>
        <taxon>Clostridia</taxon>
        <taxon>Eubacteriales</taxon>
        <taxon>Clostridiaceae</taxon>
        <taxon>Clostridium</taxon>
    </lineage>
</organism>
<sequence length="332" mass="37166">MAHENFKVKVVEIILTIAVIFLIVLNTTYIPSIATITMFILPIPITLLYVRNGYKVTLFSIVVSTILVSIKHNLVLTILYTFMYGLVGIVLGYCINKKKKNSFSIIVTSIAIGIGTIVQFIVYSIFIHKQGILKSINLIAEASREPFKIAKDTYVSMGAPTELIDAVNQIIKSITAQQILIILPVIILANSLIQSYINYYITSKVLQKSNLNIDRITTFSIIYIPNLLAAYIIIIACLGIILDSRGITIGTYMSGISMYILRFLFSLNGIAFFAYILRNKFKLSRAASTIILFLGLVIPIFGDIYLIAGTMDIILNLRRLDPNPIRKVKKRE</sequence>
<dbReference type="Proteomes" id="UP001079657">
    <property type="component" value="Unassembled WGS sequence"/>
</dbReference>
<feature type="transmembrane region" description="Helical" evidence="1">
    <location>
        <begin position="221"/>
        <end position="242"/>
    </location>
</feature>
<dbReference type="PANTHER" id="PTHR41324:SF1">
    <property type="entry name" value="DUF2232 DOMAIN-CONTAINING PROTEIN"/>
    <property type="match status" value="1"/>
</dbReference>
<gene>
    <name evidence="2" type="ORF">OXH55_16600</name>
</gene>
<proteinExistence type="predicted"/>
<feature type="transmembrane region" description="Helical" evidence="1">
    <location>
        <begin position="254"/>
        <end position="277"/>
    </location>
</feature>